<sequence>MKVIRLDKTGKQFEDKFIYGDRIIFKEAHPKIKDVLKGTAVKWWIGTDALTLVKYPPGSFIWHIRILLRRIYYKLIHKYIDHWIVAEHLGGYLYKFGIHDCCLVIDPPIYKKIRKRKHRDINILYYYPKCTKNRKFKEWVYGYDIFKKVESFFEGFVNFIVVDGSQNMNMIYSIIDGYIRPNRHDGWSRMLDECEINKIPYYFDGNFNPTVDGVIEFVQKIIKKRCASD</sequence>
<proteinExistence type="predicted"/>
<reference evidence="1" key="1">
    <citation type="submission" date="2020-03" db="EMBL/GenBank/DDBJ databases">
        <title>The deep terrestrial virosphere.</title>
        <authorList>
            <person name="Holmfeldt K."/>
            <person name="Nilsson E."/>
            <person name="Simone D."/>
            <person name="Lopez-Fernandez M."/>
            <person name="Wu X."/>
            <person name="de Brujin I."/>
            <person name="Lundin D."/>
            <person name="Andersson A."/>
            <person name="Bertilsson S."/>
            <person name="Dopson M."/>
        </authorList>
    </citation>
    <scope>NUCLEOTIDE SEQUENCE</scope>
    <source>
        <strain evidence="1">MM415B03904</strain>
    </source>
</reference>
<gene>
    <name evidence="1" type="ORF">MM415B03904_0002</name>
</gene>
<evidence type="ECO:0000313" key="1">
    <source>
        <dbReference type="EMBL" id="QJA94284.1"/>
    </source>
</evidence>
<dbReference type="EMBL" id="MT143219">
    <property type="protein sequence ID" value="QJA94284.1"/>
    <property type="molecule type" value="Genomic_DNA"/>
</dbReference>
<dbReference type="AlphaFoldDB" id="A0A6M3LLU7"/>
<protein>
    <submittedName>
        <fullName evidence="1">Uncharacterized protein</fullName>
    </submittedName>
</protein>
<organism evidence="1">
    <name type="scientific">viral metagenome</name>
    <dbReference type="NCBI Taxonomy" id="1070528"/>
    <lineage>
        <taxon>unclassified sequences</taxon>
        <taxon>metagenomes</taxon>
        <taxon>organismal metagenomes</taxon>
    </lineage>
</organism>
<name>A0A6M3LLU7_9ZZZZ</name>
<accession>A0A6M3LLU7</accession>